<gene>
    <name evidence="13" type="primary">rseP</name>
    <name evidence="13" type="ORF">C5O23_01875</name>
</gene>
<dbReference type="EC" id="3.4.24.-" evidence="11"/>
<dbReference type="GO" id="GO:0016020">
    <property type="term" value="C:membrane"/>
    <property type="evidence" value="ECO:0007669"/>
    <property type="project" value="UniProtKB-SubCell"/>
</dbReference>
<comment type="cofactor">
    <cofactor evidence="1 11">
        <name>Zn(2+)</name>
        <dbReference type="ChEBI" id="CHEBI:29105"/>
    </cofactor>
</comment>
<dbReference type="InterPro" id="IPR036034">
    <property type="entry name" value="PDZ_sf"/>
</dbReference>
<comment type="similarity">
    <text evidence="3 11">Belongs to the peptidase M50B family.</text>
</comment>
<dbReference type="Pfam" id="PF17820">
    <property type="entry name" value="PDZ_6"/>
    <property type="match status" value="1"/>
</dbReference>
<reference evidence="14" key="1">
    <citation type="submission" date="2018-02" db="EMBL/GenBank/DDBJ databases">
        <authorList>
            <person name="Clavel T."/>
            <person name="Strowig T."/>
        </authorList>
    </citation>
    <scope>NUCLEOTIDE SEQUENCE [LARGE SCALE GENOMIC DNA]</scope>
    <source>
        <strain evidence="14">DSM 103720</strain>
    </source>
</reference>
<feature type="transmembrane region" description="Helical" evidence="11">
    <location>
        <begin position="421"/>
        <end position="440"/>
    </location>
</feature>
<dbReference type="EMBL" id="PUEC01000003">
    <property type="protein sequence ID" value="PWB03918.1"/>
    <property type="molecule type" value="Genomic_DNA"/>
</dbReference>
<evidence type="ECO:0000256" key="2">
    <source>
        <dbReference type="ARBA" id="ARBA00004141"/>
    </source>
</evidence>
<dbReference type="InterPro" id="IPR001478">
    <property type="entry name" value="PDZ"/>
</dbReference>
<evidence type="ECO:0000313" key="14">
    <source>
        <dbReference type="Proteomes" id="UP000244905"/>
    </source>
</evidence>
<organism evidence="13 14">
    <name type="scientific">Duncaniella muris</name>
    <dbReference type="NCBI Taxonomy" id="2094150"/>
    <lineage>
        <taxon>Bacteria</taxon>
        <taxon>Pseudomonadati</taxon>
        <taxon>Bacteroidota</taxon>
        <taxon>Bacteroidia</taxon>
        <taxon>Bacteroidales</taxon>
        <taxon>Muribaculaceae</taxon>
        <taxon>Duncaniella</taxon>
    </lineage>
</organism>
<evidence type="ECO:0000256" key="11">
    <source>
        <dbReference type="RuleBase" id="RU362031"/>
    </source>
</evidence>
<evidence type="ECO:0000256" key="1">
    <source>
        <dbReference type="ARBA" id="ARBA00001947"/>
    </source>
</evidence>
<dbReference type="SMART" id="SM00228">
    <property type="entry name" value="PDZ"/>
    <property type="match status" value="1"/>
</dbReference>
<feature type="transmembrane region" description="Helical" evidence="11">
    <location>
        <begin position="12"/>
        <end position="33"/>
    </location>
</feature>
<keyword evidence="11" id="KW-0479">Metal-binding</keyword>
<dbReference type="PANTHER" id="PTHR42837">
    <property type="entry name" value="REGULATOR OF SIGMA-E PROTEASE RSEP"/>
    <property type="match status" value="1"/>
</dbReference>
<feature type="transmembrane region" description="Helical" evidence="11">
    <location>
        <begin position="383"/>
        <end position="409"/>
    </location>
</feature>
<dbReference type="SUPFAM" id="SSF50156">
    <property type="entry name" value="PDZ domain-like"/>
    <property type="match status" value="1"/>
</dbReference>
<dbReference type="CDD" id="cd06163">
    <property type="entry name" value="S2P-M50_PDZ_RseP-like"/>
    <property type="match status" value="1"/>
</dbReference>
<dbReference type="GO" id="GO:0006508">
    <property type="term" value="P:proteolysis"/>
    <property type="evidence" value="ECO:0007669"/>
    <property type="project" value="UniProtKB-KW"/>
</dbReference>
<keyword evidence="14" id="KW-1185">Reference proteome</keyword>
<dbReference type="Proteomes" id="UP000244905">
    <property type="component" value="Unassembled WGS sequence"/>
</dbReference>
<evidence type="ECO:0000256" key="9">
    <source>
        <dbReference type="ARBA" id="ARBA00023049"/>
    </source>
</evidence>
<comment type="subcellular location">
    <subcellularLocation>
        <location evidence="2">Membrane</location>
        <topology evidence="2">Multi-pass membrane protein</topology>
    </subcellularLocation>
</comment>
<dbReference type="RefSeq" id="WP_107031262.1">
    <property type="nucleotide sequence ID" value="NZ_CAOLYA010000031.1"/>
</dbReference>
<evidence type="ECO:0000256" key="5">
    <source>
        <dbReference type="ARBA" id="ARBA00022692"/>
    </source>
</evidence>
<dbReference type="PANTHER" id="PTHR42837:SF2">
    <property type="entry name" value="MEMBRANE METALLOPROTEASE ARASP2, CHLOROPLASTIC-RELATED"/>
    <property type="match status" value="1"/>
</dbReference>
<dbReference type="GO" id="GO:0046872">
    <property type="term" value="F:metal ion binding"/>
    <property type="evidence" value="ECO:0007669"/>
    <property type="project" value="UniProtKB-KW"/>
</dbReference>
<evidence type="ECO:0000259" key="12">
    <source>
        <dbReference type="PROSITE" id="PS50106"/>
    </source>
</evidence>
<keyword evidence="5 11" id="KW-0812">Transmembrane</keyword>
<evidence type="ECO:0000256" key="3">
    <source>
        <dbReference type="ARBA" id="ARBA00007931"/>
    </source>
</evidence>
<dbReference type="NCBIfam" id="TIGR00054">
    <property type="entry name" value="RIP metalloprotease RseP"/>
    <property type="match status" value="1"/>
</dbReference>
<accession>A0A2V1ISW2</accession>
<dbReference type="GeneID" id="82525098"/>
<keyword evidence="6 11" id="KW-0378">Hydrolase</keyword>
<name>A0A2V1ISW2_9BACT</name>
<dbReference type="Gene3D" id="2.30.42.10">
    <property type="match status" value="1"/>
</dbReference>
<dbReference type="AlphaFoldDB" id="A0A2V1ISW2"/>
<keyword evidence="8 11" id="KW-1133">Transmembrane helix</keyword>
<keyword evidence="10 11" id="KW-0472">Membrane</keyword>
<evidence type="ECO:0000256" key="6">
    <source>
        <dbReference type="ARBA" id="ARBA00022801"/>
    </source>
</evidence>
<evidence type="ECO:0000256" key="7">
    <source>
        <dbReference type="ARBA" id="ARBA00022833"/>
    </source>
</evidence>
<dbReference type="InterPro" id="IPR008915">
    <property type="entry name" value="Peptidase_M50"/>
</dbReference>
<feature type="domain" description="PDZ" evidence="12">
    <location>
        <begin position="197"/>
        <end position="300"/>
    </location>
</feature>
<keyword evidence="4 13" id="KW-0645">Protease</keyword>
<keyword evidence="9 11" id="KW-0482">Metalloprotease</keyword>
<feature type="transmembrane region" description="Helical" evidence="11">
    <location>
        <begin position="117"/>
        <end position="138"/>
    </location>
</feature>
<protein>
    <recommendedName>
        <fullName evidence="11">Zinc metalloprotease</fullName>
        <ecNumber evidence="11">3.4.24.-</ecNumber>
    </recommendedName>
</protein>
<dbReference type="CDD" id="cd23081">
    <property type="entry name" value="cpPDZ_EcRseP-like"/>
    <property type="match status" value="1"/>
</dbReference>
<dbReference type="InterPro" id="IPR041489">
    <property type="entry name" value="PDZ_6"/>
</dbReference>
<sequence>METFLIKALQLIVALAFLVIIHEFGHFIFARIFGIRVEKFYMFFDPYFSLFKWKPKAKEGADPNKSSWRDTEYGIGWLPLGGYCKISGMIDESMDTEQMKQEPKPWEFRTKPAWQRLLVMLGGVLFNFILAILIYAGIAMHWGSQYIPFEAATEGFDFAPAAQKAGFRNGDIPYKADGRLLDASKGDYPYHMADADVVTVIRNHRDTVDIAIPDDFIFRLNEDKGFLAYRLPVYIDRIVPGEAAAKAGLKEGDHIIAVDSTATPSFTELTPALVSHAGKETTVTVERDGKTLRLPVTPNGHGKLGFQLRPITAVYNPVTIDYSFFQSFPKGWEIGTTTLTNYVSSMKHVFSQEGAESLGGFGAIGNMFPERWNWLSFWEITAFLSVALAFMNIIPIPGLDGGHVMFLLYEIITRRQAPEKVLIVAQYIGMAFLLLLLLYANGNDIFRAFFK</sequence>
<evidence type="ECO:0000256" key="10">
    <source>
        <dbReference type="ARBA" id="ARBA00023136"/>
    </source>
</evidence>
<dbReference type="Pfam" id="PF02163">
    <property type="entry name" value="Peptidase_M50"/>
    <property type="match status" value="1"/>
</dbReference>
<evidence type="ECO:0000313" key="13">
    <source>
        <dbReference type="EMBL" id="PWB03918.1"/>
    </source>
</evidence>
<evidence type="ECO:0000256" key="8">
    <source>
        <dbReference type="ARBA" id="ARBA00022989"/>
    </source>
</evidence>
<proteinExistence type="inferred from homology"/>
<dbReference type="PROSITE" id="PS50106">
    <property type="entry name" value="PDZ"/>
    <property type="match status" value="1"/>
</dbReference>
<evidence type="ECO:0000256" key="4">
    <source>
        <dbReference type="ARBA" id="ARBA00022670"/>
    </source>
</evidence>
<dbReference type="InterPro" id="IPR004387">
    <property type="entry name" value="Pept_M50_Zn"/>
</dbReference>
<dbReference type="GO" id="GO:0004222">
    <property type="term" value="F:metalloendopeptidase activity"/>
    <property type="evidence" value="ECO:0007669"/>
    <property type="project" value="InterPro"/>
</dbReference>
<keyword evidence="7 11" id="KW-0862">Zinc</keyword>
<comment type="caution">
    <text evidence="13">The sequence shown here is derived from an EMBL/GenBank/DDBJ whole genome shotgun (WGS) entry which is preliminary data.</text>
</comment>